<dbReference type="Proteomes" id="UP000789901">
    <property type="component" value="Unassembled WGS sequence"/>
</dbReference>
<gene>
    <name evidence="2" type="ORF">GMARGA_LOCUS919</name>
</gene>
<accession>A0ABM8VXV5</accession>
<dbReference type="InterPro" id="IPR015655">
    <property type="entry name" value="PP2C"/>
</dbReference>
<proteinExistence type="predicted"/>
<keyword evidence="3" id="KW-1185">Reference proteome</keyword>
<protein>
    <submittedName>
        <fullName evidence="2">41872_t:CDS:1</fullName>
    </submittedName>
</protein>
<feature type="domain" description="PPM-type phosphatase" evidence="1">
    <location>
        <begin position="8"/>
        <end position="207"/>
    </location>
</feature>
<evidence type="ECO:0000313" key="2">
    <source>
        <dbReference type="EMBL" id="CAG8474127.1"/>
    </source>
</evidence>
<dbReference type="InterPro" id="IPR036457">
    <property type="entry name" value="PPM-type-like_dom_sf"/>
</dbReference>
<reference evidence="2 3" key="1">
    <citation type="submission" date="2021-06" db="EMBL/GenBank/DDBJ databases">
        <authorList>
            <person name="Kallberg Y."/>
            <person name="Tangrot J."/>
            <person name="Rosling A."/>
        </authorList>
    </citation>
    <scope>NUCLEOTIDE SEQUENCE [LARGE SCALE GENOMIC DNA]</scope>
    <source>
        <strain evidence="2 3">120-4 pot B 10/14</strain>
    </source>
</reference>
<dbReference type="PROSITE" id="PS51746">
    <property type="entry name" value="PPM_2"/>
    <property type="match status" value="1"/>
</dbReference>
<dbReference type="SUPFAM" id="SSF81606">
    <property type="entry name" value="PP2C-like"/>
    <property type="match status" value="1"/>
</dbReference>
<dbReference type="CDD" id="cd00143">
    <property type="entry name" value="PP2Cc"/>
    <property type="match status" value="1"/>
</dbReference>
<name>A0ABM8VXV5_GIGMA</name>
<organism evidence="2 3">
    <name type="scientific">Gigaspora margarita</name>
    <dbReference type="NCBI Taxonomy" id="4874"/>
    <lineage>
        <taxon>Eukaryota</taxon>
        <taxon>Fungi</taxon>
        <taxon>Fungi incertae sedis</taxon>
        <taxon>Mucoromycota</taxon>
        <taxon>Glomeromycotina</taxon>
        <taxon>Glomeromycetes</taxon>
        <taxon>Diversisporales</taxon>
        <taxon>Gigasporaceae</taxon>
        <taxon>Gigaspora</taxon>
    </lineage>
</organism>
<dbReference type="PANTHER" id="PTHR47992">
    <property type="entry name" value="PROTEIN PHOSPHATASE"/>
    <property type="match status" value="1"/>
</dbReference>
<dbReference type="EMBL" id="CAJVQB010000197">
    <property type="protein sequence ID" value="CAG8474127.1"/>
    <property type="molecule type" value="Genomic_DNA"/>
</dbReference>
<sequence>MSKLVDLRYAVVRRQGDRDTQMDRFNIHGSFFKDKGHALFLLYDGHGDERFSKHAKEHLANLIENDIEFTAKNYEQAFINAFKNEDELLKLTFGQTFGGTTATVALFFKFSNVFYVANVGDSTAVLGSVSGPKPEAIPVSYDDKEDEFLIMASDGLWNVYDEQTVVECVAKSLEYGYDVYKIASVLADAAVNSAKPSDNVTVMVIFFVWDKS</sequence>
<dbReference type="SMART" id="SM00332">
    <property type="entry name" value="PP2Cc"/>
    <property type="match status" value="1"/>
</dbReference>
<dbReference type="Pfam" id="PF00481">
    <property type="entry name" value="PP2C"/>
    <property type="match status" value="2"/>
</dbReference>
<evidence type="ECO:0000313" key="3">
    <source>
        <dbReference type="Proteomes" id="UP000789901"/>
    </source>
</evidence>
<evidence type="ECO:0000259" key="1">
    <source>
        <dbReference type="PROSITE" id="PS51746"/>
    </source>
</evidence>
<dbReference type="InterPro" id="IPR001932">
    <property type="entry name" value="PPM-type_phosphatase-like_dom"/>
</dbReference>
<dbReference type="Gene3D" id="3.60.40.10">
    <property type="entry name" value="PPM-type phosphatase domain"/>
    <property type="match status" value="2"/>
</dbReference>
<comment type="caution">
    <text evidence="2">The sequence shown here is derived from an EMBL/GenBank/DDBJ whole genome shotgun (WGS) entry which is preliminary data.</text>
</comment>